<dbReference type="EMBL" id="MK500418">
    <property type="protein sequence ID" value="QBK89379.1"/>
    <property type="molecule type" value="Genomic_DNA"/>
</dbReference>
<sequence>MKSGKSNSSTKKYTAYQIHGVEDKSYGIIKKIGISPSKNCNVFLRTVNLKDKGSNIKIDVYICGFTKNNIIKNTNNIPLTRLSKSHSDRMSTSPKASYKIPIIKMTISKNDEYMCNIWYQFESKELSKITNDNFDEYLNTNIDGHFSVDCYSDNGKTGATLYESENGKFDSINLVIPLMIEIIKRHIVKALRDKLLFT</sequence>
<accession>A0A4P6VP70</accession>
<protein>
    <submittedName>
        <fullName evidence="1">Uncharacterized protein</fullName>
    </submittedName>
</protein>
<organism evidence="1">
    <name type="scientific">Mimivirus LCMiAC02</name>
    <dbReference type="NCBI Taxonomy" id="2506609"/>
    <lineage>
        <taxon>Viruses</taxon>
        <taxon>Varidnaviria</taxon>
        <taxon>Bamfordvirae</taxon>
        <taxon>Nucleocytoviricota</taxon>
        <taxon>Megaviricetes</taxon>
        <taxon>Imitervirales</taxon>
        <taxon>Mimiviridae</taxon>
        <taxon>Klosneuvirinae</taxon>
    </lineage>
</organism>
<gene>
    <name evidence="1" type="ORF">LCMiAC02_04740</name>
</gene>
<evidence type="ECO:0000313" key="1">
    <source>
        <dbReference type="EMBL" id="QBK89379.1"/>
    </source>
</evidence>
<reference evidence="1" key="1">
    <citation type="journal article" date="2019" name="MBio">
        <title>Virus Genomes from Deep Sea Sediments Expand the Ocean Megavirome and Support Independent Origins of Viral Gigantism.</title>
        <authorList>
            <person name="Backstrom D."/>
            <person name="Yutin N."/>
            <person name="Jorgensen S.L."/>
            <person name="Dharamshi J."/>
            <person name="Homa F."/>
            <person name="Zaremba-Niedwiedzka K."/>
            <person name="Spang A."/>
            <person name="Wolf Y.I."/>
            <person name="Koonin E.V."/>
            <person name="Ettema T.J."/>
        </authorList>
    </citation>
    <scope>NUCLEOTIDE SEQUENCE</scope>
</reference>
<proteinExistence type="predicted"/>
<name>A0A4P6VP70_9VIRU</name>